<proteinExistence type="predicted"/>
<accession>A0A4Y3QWA2</accession>
<comment type="caution">
    <text evidence="1">The sequence shown here is derived from an EMBL/GenBank/DDBJ whole genome shotgun (WGS) entry which is preliminary data.</text>
</comment>
<reference evidence="1 2" key="1">
    <citation type="submission" date="2019-06" db="EMBL/GenBank/DDBJ databases">
        <title>Whole genome shotgun sequence of Streptomyces cacaoi subsp. cacaoi NBRC 12748.</title>
        <authorList>
            <person name="Hosoyama A."/>
            <person name="Uohara A."/>
            <person name="Ohji S."/>
            <person name="Ichikawa N."/>
        </authorList>
    </citation>
    <scope>NUCLEOTIDE SEQUENCE [LARGE SCALE GENOMIC DNA]</scope>
    <source>
        <strain evidence="1 2">NBRC 12748</strain>
    </source>
</reference>
<dbReference type="EMBL" id="BJMM01000008">
    <property type="protein sequence ID" value="GEB49696.1"/>
    <property type="molecule type" value="Genomic_DNA"/>
</dbReference>
<sequence>MVHGARMARVQEMTEAGIDAVSAIRVRGRQTAYTGYTTDGAIQSDTYGGTPLPETRYRRTLP</sequence>
<organism evidence="1 2">
    <name type="scientific">Streptomyces cacaoi</name>
    <dbReference type="NCBI Taxonomy" id="1898"/>
    <lineage>
        <taxon>Bacteria</taxon>
        <taxon>Bacillati</taxon>
        <taxon>Actinomycetota</taxon>
        <taxon>Actinomycetes</taxon>
        <taxon>Kitasatosporales</taxon>
        <taxon>Streptomycetaceae</taxon>
        <taxon>Streptomyces</taxon>
    </lineage>
</organism>
<protein>
    <submittedName>
        <fullName evidence="1">Uncharacterized protein</fullName>
    </submittedName>
</protein>
<name>A0A4Y3QWA2_STRCI</name>
<evidence type="ECO:0000313" key="1">
    <source>
        <dbReference type="EMBL" id="GEB49696.1"/>
    </source>
</evidence>
<gene>
    <name evidence="1" type="ORF">SCA03_22470</name>
</gene>
<dbReference type="Proteomes" id="UP000319210">
    <property type="component" value="Unassembled WGS sequence"/>
</dbReference>
<evidence type="ECO:0000313" key="2">
    <source>
        <dbReference type="Proteomes" id="UP000319210"/>
    </source>
</evidence>
<dbReference type="AlphaFoldDB" id="A0A4Y3QWA2"/>
<keyword evidence="2" id="KW-1185">Reference proteome</keyword>